<evidence type="ECO:0000313" key="3">
    <source>
        <dbReference type="Proteomes" id="UP000269542"/>
    </source>
</evidence>
<feature type="chain" id="PRO_5019266044" description="Lipoprotein" evidence="1">
    <location>
        <begin position="28"/>
        <end position="167"/>
    </location>
</feature>
<name>A0A448PF61_9ACTO</name>
<accession>A0A448PF61</accession>
<keyword evidence="1" id="KW-0732">Signal</keyword>
<evidence type="ECO:0008006" key="4">
    <source>
        <dbReference type="Google" id="ProtNLM"/>
    </source>
</evidence>
<dbReference type="OrthoDB" id="10017701at2"/>
<gene>
    <name evidence="2" type="ORF">NCTC13354_01267</name>
</gene>
<reference evidence="2 3" key="1">
    <citation type="submission" date="2018-12" db="EMBL/GenBank/DDBJ databases">
        <authorList>
            <consortium name="Pathogen Informatics"/>
        </authorList>
    </citation>
    <scope>NUCLEOTIDE SEQUENCE [LARGE SCALE GENOMIC DNA]</scope>
    <source>
        <strain evidence="2 3">NCTC13354</strain>
    </source>
</reference>
<sequence length="167" mass="17751">MKKSRVLAALAGLSIGSLLGLSGCSDADDPTSPEPPQSGACVGRVTWNTGSLPDPYFHYWSLKLNEDGTADFSMGGYDGEAFFEETAFTPEADVASVCEAAGSLMLRDHGELRPGGKPMSWELEGVGAGQTDEREMYGPLMKAAKAVVGQERFAKAEAAQKAREEQQ</sequence>
<organism evidence="2 3">
    <name type="scientific">Trueperella bialowiezensis</name>
    <dbReference type="NCBI Taxonomy" id="312285"/>
    <lineage>
        <taxon>Bacteria</taxon>
        <taxon>Bacillati</taxon>
        <taxon>Actinomycetota</taxon>
        <taxon>Actinomycetes</taxon>
        <taxon>Actinomycetales</taxon>
        <taxon>Actinomycetaceae</taxon>
        <taxon>Trueperella</taxon>
    </lineage>
</organism>
<protein>
    <recommendedName>
        <fullName evidence="4">Lipoprotein</fullName>
    </recommendedName>
</protein>
<keyword evidence="3" id="KW-1185">Reference proteome</keyword>
<dbReference type="PROSITE" id="PS51257">
    <property type="entry name" value="PROKAR_LIPOPROTEIN"/>
    <property type="match status" value="1"/>
</dbReference>
<feature type="signal peptide" evidence="1">
    <location>
        <begin position="1"/>
        <end position="27"/>
    </location>
</feature>
<evidence type="ECO:0000313" key="2">
    <source>
        <dbReference type="EMBL" id="VEI13550.1"/>
    </source>
</evidence>
<dbReference type="RefSeq" id="WP_126416649.1">
    <property type="nucleotide sequence ID" value="NZ_LR134476.1"/>
</dbReference>
<evidence type="ECO:0000256" key="1">
    <source>
        <dbReference type="SAM" id="SignalP"/>
    </source>
</evidence>
<dbReference type="EMBL" id="LR134476">
    <property type="protein sequence ID" value="VEI13550.1"/>
    <property type="molecule type" value="Genomic_DNA"/>
</dbReference>
<dbReference type="Proteomes" id="UP000269542">
    <property type="component" value="Chromosome"/>
</dbReference>
<dbReference type="AlphaFoldDB" id="A0A448PF61"/>
<dbReference type="KEGG" id="tbw:NCTC13354_01267"/>
<proteinExistence type="predicted"/>